<dbReference type="InterPro" id="IPR025571">
    <property type="entry name" value="YqfQ"/>
</dbReference>
<sequence>MVWPIQQQPNNFMTPNQGAFPNGMPQPPQTEEGGLKQVFKPQGQGGQGLLSPERISGLSQKLGNLQQVLSMVQRTAPIIQEYGPMVKNLPPLIKMMRTLSNDNNADTGDPEAEDDDADDVIPDLPEQENTSIDPLETTADTENRAETFDSPAAPRIKTGESTPKLFI</sequence>
<name>A0ABW2UZ46_9BACI</name>
<protein>
    <submittedName>
        <fullName evidence="2">VrrA/YqfQ family protein</fullName>
    </submittedName>
</protein>
<dbReference type="RefSeq" id="WP_382361501.1">
    <property type="nucleotide sequence ID" value="NZ_JBHTGR010000057.1"/>
</dbReference>
<dbReference type="Proteomes" id="UP001596620">
    <property type="component" value="Unassembled WGS sequence"/>
</dbReference>
<evidence type="ECO:0000256" key="1">
    <source>
        <dbReference type="SAM" id="MobiDB-lite"/>
    </source>
</evidence>
<comment type="caution">
    <text evidence="2">The sequence shown here is derived from an EMBL/GenBank/DDBJ whole genome shotgun (WGS) entry which is preliminary data.</text>
</comment>
<accession>A0ABW2UZ46</accession>
<dbReference type="Pfam" id="PF14181">
    <property type="entry name" value="YqfQ"/>
    <property type="match status" value="1"/>
</dbReference>
<feature type="region of interest" description="Disordered" evidence="1">
    <location>
        <begin position="97"/>
        <end position="167"/>
    </location>
</feature>
<dbReference type="EMBL" id="JBHTGR010000057">
    <property type="protein sequence ID" value="MFC7748263.1"/>
    <property type="molecule type" value="Genomic_DNA"/>
</dbReference>
<evidence type="ECO:0000313" key="2">
    <source>
        <dbReference type="EMBL" id="MFC7748263.1"/>
    </source>
</evidence>
<feature type="compositionally biased region" description="Acidic residues" evidence="1">
    <location>
        <begin position="108"/>
        <end position="121"/>
    </location>
</feature>
<evidence type="ECO:0000313" key="3">
    <source>
        <dbReference type="Proteomes" id="UP001596620"/>
    </source>
</evidence>
<organism evidence="2 3">
    <name type="scientific">Lentibacillus kimchii</name>
    <dbReference type="NCBI Taxonomy" id="1542911"/>
    <lineage>
        <taxon>Bacteria</taxon>
        <taxon>Bacillati</taxon>
        <taxon>Bacillota</taxon>
        <taxon>Bacilli</taxon>
        <taxon>Bacillales</taxon>
        <taxon>Bacillaceae</taxon>
        <taxon>Lentibacillus</taxon>
    </lineage>
</organism>
<proteinExistence type="predicted"/>
<gene>
    <name evidence="2" type="primary">vrrA</name>
    <name evidence="2" type="ORF">ACFQU8_13815</name>
</gene>
<keyword evidence="3" id="KW-1185">Reference proteome</keyword>
<reference evidence="3" key="1">
    <citation type="journal article" date="2019" name="Int. J. Syst. Evol. Microbiol.">
        <title>The Global Catalogue of Microorganisms (GCM) 10K type strain sequencing project: providing services to taxonomists for standard genome sequencing and annotation.</title>
        <authorList>
            <consortium name="The Broad Institute Genomics Platform"/>
            <consortium name="The Broad Institute Genome Sequencing Center for Infectious Disease"/>
            <person name="Wu L."/>
            <person name="Ma J."/>
        </authorList>
    </citation>
    <scope>NUCLEOTIDE SEQUENCE [LARGE SCALE GENOMIC DNA]</scope>
    <source>
        <strain evidence="3">JCM 30234</strain>
    </source>
</reference>